<organism evidence="3 4">
    <name type="scientific">Yoonia ponticola</name>
    <dbReference type="NCBI Taxonomy" id="1524255"/>
    <lineage>
        <taxon>Bacteria</taxon>
        <taxon>Pseudomonadati</taxon>
        <taxon>Pseudomonadota</taxon>
        <taxon>Alphaproteobacteria</taxon>
        <taxon>Rhodobacterales</taxon>
        <taxon>Paracoccaceae</taxon>
        <taxon>Yoonia</taxon>
    </lineage>
</organism>
<feature type="transmembrane region" description="Helical" evidence="1">
    <location>
        <begin position="46"/>
        <end position="71"/>
    </location>
</feature>
<feature type="domain" description="DUF1468" evidence="2">
    <location>
        <begin position="22"/>
        <end position="157"/>
    </location>
</feature>
<gene>
    <name evidence="3" type="ORF">FHS72_000411</name>
</gene>
<dbReference type="RefSeq" id="WP_183524765.1">
    <property type="nucleotide sequence ID" value="NZ_JACIJM010000001.1"/>
</dbReference>
<reference evidence="3 4" key="1">
    <citation type="submission" date="2020-08" db="EMBL/GenBank/DDBJ databases">
        <title>Genomic Encyclopedia of Type Strains, Phase IV (KMG-IV): sequencing the most valuable type-strain genomes for metagenomic binning, comparative biology and taxonomic classification.</title>
        <authorList>
            <person name="Goeker M."/>
        </authorList>
    </citation>
    <scope>NUCLEOTIDE SEQUENCE [LARGE SCALE GENOMIC DNA]</scope>
    <source>
        <strain evidence="3 4">DSM 101064</strain>
    </source>
</reference>
<keyword evidence="1" id="KW-1133">Transmembrane helix</keyword>
<keyword evidence="1" id="KW-0812">Transmembrane</keyword>
<sequence length="172" mass="18549">MNSKRFTLSAETITIGTLMVAAVLSLIFLNALIARPKALFGQSLSAISPALFPSIVLVILALFCAITLLMFTTTQVDENVEKLSNSQWGRAFFFFGVLILYGLTMVPFGFLISTALVITIISLQLGSRSVLQIGAVALIGPTSLYLAATRLLAVSLPELNAIEFAYARLFNL</sequence>
<dbReference type="AlphaFoldDB" id="A0A7W9BHU2"/>
<comment type="caution">
    <text evidence="3">The sequence shown here is derived from an EMBL/GenBank/DDBJ whole genome shotgun (WGS) entry which is preliminary data.</text>
</comment>
<name>A0A7W9BHU2_9RHOB</name>
<dbReference type="InterPro" id="IPR009936">
    <property type="entry name" value="DUF1468"/>
</dbReference>
<dbReference type="EMBL" id="JACIJM010000001">
    <property type="protein sequence ID" value="MBB5720807.1"/>
    <property type="molecule type" value="Genomic_DNA"/>
</dbReference>
<keyword evidence="4" id="KW-1185">Reference proteome</keyword>
<feature type="transmembrane region" description="Helical" evidence="1">
    <location>
        <begin position="12"/>
        <end position="34"/>
    </location>
</feature>
<proteinExistence type="predicted"/>
<keyword evidence="1" id="KW-0472">Membrane</keyword>
<evidence type="ECO:0000313" key="4">
    <source>
        <dbReference type="Proteomes" id="UP000535415"/>
    </source>
</evidence>
<feature type="transmembrane region" description="Helical" evidence="1">
    <location>
        <begin position="130"/>
        <end position="148"/>
    </location>
</feature>
<evidence type="ECO:0000256" key="1">
    <source>
        <dbReference type="SAM" id="Phobius"/>
    </source>
</evidence>
<evidence type="ECO:0000259" key="2">
    <source>
        <dbReference type="Pfam" id="PF07331"/>
    </source>
</evidence>
<evidence type="ECO:0000313" key="3">
    <source>
        <dbReference type="EMBL" id="MBB5720807.1"/>
    </source>
</evidence>
<dbReference type="Proteomes" id="UP000535415">
    <property type="component" value="Unassembled WGS sequence"/>
</dbReference>
<dbReference type="Pfam" id="PF07331">
    <property type="entry name" value="TctB"/>
    <property type="match status" value="1"/>
</dbReference>
<accession>A0A7W9BHU2</accession>
<feature type="transmembrane region" description="Helical" evidence="1">
    <location>
        <begin position="91"/>
        <end position="118"/>
    </location>
</feature>
<protein>
    <submittedName>
        <fullName evidence="3">Putative tricarboxylic transport membrane protein</fullName>
    </submittedName>
</protein>